<dbReference type="Proteomes" id="UP000002668">
    <property type="component" value="Genome"/>
</dbReference>
<evidence type="ECO:0000313" key="2">
    <source>
        <dbReference type="Proteomes" id="UP000002668"/>
    </source>
</evidence>
<sequence>MAPDKRLIRQESRGHGASLALRRRIWWEWLQLQHRVSGELDSEI</sequence>
<evidence type="ECO:0000313" key="1">
    <source>
        <dbReference type="EMBL" id="CBX97446.1"/>
    </source>
</evidence>
<name>E5A1I2_LEPMJ</name>
<organism evidence="2">
    <name type="scientific">Leptosphaeria maculans (strain JN3 / isolate v23.1.3 / race Av1-4-5-6-7-8)</name>
    <name type="common">Blackleg fungus</name>
    <name type="synonym">Phoma lingam</name>
    <dbReference type="NCBI Taxonomy" id="985895"/>
    <lineage>
        <taxon>Eukaryota</taxon>
        <taxon>Fungi</taxon>
        <taxon>Dikarya</taxon>
        <taxon>Ascomycota</taxon>
        <taxon>Pezizomycotina</taxon>
        <taxon>Dothideomycetes</taxon>
        <taxon>Pleosporomycetidae</taxon>
        <taxon>Pleosporales</taxon>
        <taxon>Pleosporineae</taxon>
        <taxon>Leptosphaeriaceae</taxon>
        <taxon>Plenodomus</taxon>
        <taxon>Plenodomus lingam/Leptosphaeria maculans species complex</taxon>
    </lineage>
</organism>
<gene>
    <name evidence="1" type="ORF">LEMA_uP105770.1</name>
</gene>
<keyword evidence="2" id="KW-1185">Reference proteome</keyword>
<dbReference type="InParanoid" id="E5A1I2"/>
<dbReference type="VEuPathDB" id="FungiDB:LEMA_uP105770.1"/>
<dbReference type="HOGENOM" id="CLU_3224733_0_0_1"/>
<reference evidence="2" key="1">
    <citation type="journal article" date="2011" name="Nat. Commun.">
        <title>Effector diversification within compartments of the Leptosphaeria maculans genome affected by Repeat-Induced Point mutations.</title>
        <authorList>
            <person name="Rouxel T."/>
            <person name="Grandaubert J."/>
            <person name="Hane J.K."/>
            <person name="Hoede C."/>
            <person name="van de Wouw A.P."/>
            <person name="Couloux A."/>
            <person name="Dominguez V."/>
            <person name="Anthouard V."/>
            <person name="Bally P."/>
            <person name="Bourras S."/>
            <person name="Cozijnsen A.J."/>
            <person name="Ciuffetti L.M."/>
            <person name="Degrave A."/>
            <person name="Dilmaghani A."/>
            <person name="Duret L."/>
            <person name="Fudal I."/>
            <person name="Goodwin S.B."/>
            <person name="Gout L."/>
            <person name="Glaser N."/>
            <person name="Linglin J."/>
            <person name="Kema G.H.J."/>
            <person name="Lapalu N."/>
            <person name="Lawrence C.B."/>
            <person name="May K."/>
            <person name="Meyer M."/>
            <person name="Ollivier B."/>
            <person name="Poulain J."/>
            <person name="Schoch C.L."/>
            <person name="Simon A."/>
            <person name="Spatafora J.W."/>
            <person name="Stachowiak A."/>
            <person name="Turgeon B.G."/>
            <person name="Tyler B.M."/>
            <person name="Vincent D."/>
            <person name="Weissenbach J."/>
            <person name="Amselem J."/>
            <person name="Quesneville H."/>
            <person name="Oliver R.P."/>
            <person name="Wincker P."/>
            <person name="Balesdent M.-H."/>
            <person name="Howlett B.J."/>
        </authorList>
    </citation>
    <scope>NUCLEOTIDE SEQUENCE [LARGE SCALE GENOMIC DNA]</scope>
    <source>
        <strain evidence="2">JN3 / isolate v23.1.3 / race Av1-4-5-6-7-8</strain>
    </source>
</reference>
<dbReference type="EMBL" id="FP929131">
    <property type="protein sequence ID" value="CBX97446.1"/>
    <property type="molecule type" value="Genomic_DNA"/>
</dbReference>
<dbReference type="AlphaFoldDB" id="E5A1I2"/>
<protein>
    <submittedName>
        <fullName evidence="1">Predicted protein</fullName>
    </submittedName>
</protein>
<accession>E5A1I2</accession>
<proteinExistence type="predicted"/>